<dbReference type="KEGG" id="nse:NSE_0157"/>
<dbReference type="Proteomes" id="UP000001942">
    <property type="component" value="Chromosome"/>
</dbReference>
<protein>
    <submittedName>
        <fullName evidence="1">Uncharacterized protein</fullName>
    </submittedName>
</protein>
<evidence type="ECO:0000313" key="1">
    <source>
        <dbReference type="EMBL" id="ABD46101.1"/>
    </source>
</evidence>
<sequence length="49" mass="5808">MVAGYRKLSLFFDDKTGIPYKSYLRESSLHKQLYPALKGSVFYRRNTNF</sequence>
<reference evidence="1 2" key="1">
    <citation type="journal article" date="2006" name="PLoS Genet.">
        <title>Comparative genomics of emerging human ehrlichiosis agents.</title>
        <authorList>
            <person name="Dunning Hotopp J.C."/>
            <person name="Lin M."/>
            <person name="Madupu R."/>
            <person name="Crabtree J."/>
            <person name="Angiuoli S.V."/>
            <person name="Eisen J.A."/>
            <person name="Seshadri R."/>
            <person name="Ren Q."/>
            <person name="Wu M."/>
            <person name="Utterback T.R."/>
            <person name="Smith S."/>
            <person name="Lewis M."/>
            <person name="Khouri H."/>
            <person name="Zhang C."/>
            <person name="Niu H."/>
            <person name="Lin Q."/>
            <person name="Ohashi N."/>
            <person name="Zhi N."/>
            <person name="Nelson W."/>
            <person name="Brinkac L.M."/>
            <person name="Dodson R.J."/>
            <person name="Rosovitz M.J."/>
            <person name="Sundaram J."/>
            <person name="Daugherty S.C."/>
            <person name="Davidsen T."/>
            <person name="Durkin A.S."/>
            <person name="Gwinn M."/>
            <person name="Haft D.H."/>
            <person name="Selengut J.D."/>
            <person name="Sullivan S.A."/>
            <person name="Zafar N."/>
            <person name="Zhou L."/>
            <person name="Benahmed F."/>
            <person name="Forberger H."/>
            <person name="Halpin R."/>
            <person name="Mulligan S."/>
            <person name="Robinson J."/>
            <person name="White O."/>
            <person name="Rikihisa Y."/>
            <person name="Tettelin H."/>
        </authorList>
    </citation>
    <scope>NUCLEOTIDE SEQUENCE [LARGE SCALE GENOMIC DNA]</scope>
    <source>
        <strain evidence="2">ATCC VR-367 / Miyayama</strain>
    </source>
</reference>
<gene>
    <name evidence="1" type="ordered locus">NSE_0157</name>
</gene>
<name>Q2GEP1_EHRS3</name>
<dbReference type="STRING" id="222891.NSE_0157"/>
<dbReference type="HOGENOM" id="CLU_3138218_0_0_5"/>
<organism evidence="1 2">
    <name type="scientific">Ehrlichia sennetsu (strain ATCC VR-367 / Miyayama)</name>
    <name type="common">Neorickettsia sennetsu</name>
    <dbReference type="NCBI Taxonomy" id="222891"/>
    <lineage>
        <taxon>Bacteria</taxon>
        <taxon>Pseudomonadati</taxon>
        <taxon>Pseudomonadota</taxon>
        <taxon>Alphaproteobacteria</taxon>
        <taxon>Rickettsiales</taxon>
        <taxon>Anaplasmataceae</taxon>
        <taxon>Ehrlichia</taxon>
    </lineage>
</organism>
<dbReference type="EMBL" id="CP000237">
    <property type="protein sequence ID" value="ABD46101.1"/>
    <property type="molecule type" value="Genomic_DNA"/>
</dbReference>
<proteinExistence type="predicted"/>
<accession>Q2GEP1</accession>
<keyword evidence="2" id="KW-1185">Reference proteome</keyword>
<evidence type="ECO:0000313" key="2">
    <source>
        <dbReference type="Proteomes" id="UP000001942"/>
    </source>
</evidence>
<dbReference type="AlphaFoldDB" id="Q2GEP1"/>